<proteinExistence type="predicted"/>
<keyword evidence="1" id="KW-1133">Transmembrane helix</keyword>
<dbReference type="AlphaFoldDB" id="A0A4U5PD26"/>
<protein>
    <recommendedName>
        <fullName evidence="4">G-protein coupled receptors family 1 profile domain-containing protein</fullName>
    </recommendedName>
</protein>
<reference evidence="2 3" key="1">
    <citation type="journal article" date="2015" name="Genome Biol.">
        <title>Comparative genomics of Steinernema reveals deeply conserved gene regulatory networks.</title>
        <authorList>
            <person name="Dillman A.R."/>
            <person name="Macchietto M."/>
            <person name="Porter C.F."/>
            <person name="Rogers A."/>
            <person name="Williams B."/>
            <person name="Antoshechkin I."/>
            <person name="Lee M.M."/>
            <person name="Goodwin Z."/>
            <person name="Lu X."/>
            <person name="Lewis E.E."/>
            <person name="Goodrich-Blair H."/>
            <person name="Stock S.P."/>
            <person name="Adams B.J."/>
            <person name="Sternberg P.W."/>
            <person name="Mortazavi A."/>
        </authorList>
    </citation>
    <scope>NUCLEOTIDE SEQUENCE [LARGE SCALE GENOMIC DNA]</scope>
    <source>
        <strain evidence="2 3">ALL</strain>
    </source>
</reference>
<feature type="transmembrane region" description="Helical" evidence="1">
    <location>
        <begin position="181"/>
        <end position="207"/>
    </location>
</feature>
<keyword evidence="1" id="KW-0812">Transmembrane</keyword>
<evidence type="ECO:0000313" key="2">
    <source>
        <dbReference type="EMBL" id="TKR94131.1"/>
    </source>
</evidence>
<feature type="transmembrane region" description="Helical" evidence="1">
    <location>
        <begin position="118"/>
        <end position="137"/>
    </location>
</feature>
<evidence type="ECO:0000256" key="1">
    <source>
        <dbReference type="SAM" id="Phobius"/>
    </source>
</evidence>
<organism evidence="2 3">
    <name type="scientific">Steinernema carpocapsae</name>
    <name type="common">Entomopathogenic nematode</name>
    <dbReference type="NCBI Taxonomy" id="34508"/>
    <lineage>
        <taxon>Eukaryota</taxon>
        <taxon>Metazoa</taxon>
        <taxon>Ecdysozoa</taxon>
        <taxon>Nematoda</taxon>
        <taxon>Chromadorea</taxon>
        <taxon>Rhabditida</taxon>
        <taxon>Tylenchina</taxon>
        <taxon>Panagrolaimomorpha</taxon>
        <taxon>Strongyloidoidea</taxon>
        <taxon>Steinernematidae</taxon>
        <taxon>Steinernema</taxon>
    </lineage>
</organism>
<reference evidence="2 3" key="2">
    <citation type="journal article" date="2019" name="G3 (Bethesda)">
        <title>Hybrid Assembly of the Genome of the Entomopathogenic Nematode Steinernema carpocapsae Identifies the X-Chromosome.</title>
        <authorList>
            <person name="Serra L."/>
            <person name="Macchietto M."/>
            <person name="Macias-Munoz A."/>
            <person name="McGill C.J."/>
            <person name="Rodriguez I.M."/>
            <person name="Rodriguez B."/>
            <person name="Murad R."/>
            <person name="Mortazavi A."/>
        </authorList>
    </citation>
    <scope>NUCLEOTIDE SEQUENCE [LARGE SCALE GENOMIC DNA]</scope>
    <source>
        <strain evidence="2 3">ALL</strain>
    </source>
</reference>
<dbReference type="SUPFAM" id="SSF81321">
    <property type="entry name" value="Family A G protein-coupled receptor-like"/>
    <property type="match status" value="1"/>
</dbReference>
<gene>
    <name evidence="2" type="ORF">L596_008459</name>
</gene>
<feature type="transmembrane region" description="Helical" evidence="1">
    <location>
        <begin position="29"/>
        <end position="49"/>
    </location>
</feature>
<feature type="transmembrane region" description="Helical" evidence="1">
    <location>
        <begin position="149"/>
        <end position="169"/>
    </location>
</feature>
<name>A0A4U5PD26_STECR</name>
<comment type="caution">
    <text evidence="2">The sequence shown here is derived from an EMBL/GenBank/DDBJ whole genome shotgun (WGS) entry which is preliminary data.</text>
</comment>
<dbReference type="EMBL" id="AZBU02000002">
    <property type="protein sequence ID" value="TKR94131.1"/>
    <property type="molecule type" value="Genomic_DNA"/>
</dbReference>
<evidence type="ECO:0000313" key="3">
    <source>
        <dbReference type="Proteomes" id="UP000298663"/>
    </source>
</evidence>
<sequence length="252" mass="28757">MSVSPTVEVAEEEGFPRMVCPESYAFDDLFAIATPVINLGLIAFILFISARIRASDISRTYTIFLFVSYIPAEVAGLYYAVLSCTDTISRKRVYFPNINWGFYTYKVQRSFAQSQYELLALVMAFISYSLFANPTRFNHYFGNGRVKHYFIIMTILSFVFTASGVLISVTNDKELSGFTRGFVLVIYTFLQLAIIVPFTLMVVLYLLSLKAIYRYSRVRNHVRSEMDRKSQLISVLVYCTPPNLLNVLVIGE</sequence>
<accession>A0A4U5PD26</accession>
<keyword evidence="3" id="KW-1185">Reference proteome</keyword>
<dbReference type="OrthoDB" id="10375545at2759"/>
<keyword evidence="1" id="KW-0472">Membrane</keyword>
<dbReference type="Proteomes" id="UP000298663">
    <property type="component" value="Unassembled WGS sequence"/>
</dbReference>
<feature type="transmembrane region" description="Helical" evidence="1">
    <location>
        <begin position="61"/>
        <end position="81"/>
    </location>
</feature>
<evidence type="ECO:0008006" key="4">
    <source>
        <dbReference type="Google" id="ProtNLM"/>
    </source>
</evidence>